<dbReference type="EMBL" id="CM046388">
    <property type="protein sequence ID" value="KAI8570858.1"/>
    <property type="molecule type" value="Genomic_DNA"/>
</dbReference>
<comment type="caution">
    <text evidence="1">The sequence shown here is derived from an EMBL/GenBank/DDBJ whole genome shotgun (WGS) entry which is preliminary data.</text>
</comment>
<sequence>MSLLIVSFFFFLLLILSFYILLQNFLFTSKDEHSPLKAIDFGLSDYVKLDERLNDIVGRTYYVAPEADMWSIGVIAYILLCGSRPFWARSESSIFRAVLKAEPSFDEAHWPSLSSDAVDFVKRLLNKNYRKRLTASQALSHPWLANYHDVKIPLDMIIYKRVKAYICSSSLRKAALGVCYSTFDKLPVNENFAKELSTTDFVVIKP</sequence>
<evidence type="ECO:0000313" key="1">
    <source>
        <dbReference type="EMBL" id="KAI8570858.1"/>
    </source>
</evidence>
<gene>
    <name evidence="1" type="ORF">RHMOL_Rhmol01G0070200</name>
</gene>
<proteinExistence type="predicted"/>
<protein>
    <submittedName>
        <fullName evidence="1">Uncharacterized protein</fullName>
    </submittedName>
</protein>
<dbReference type="Proteomes" id="UP001062846">
    <property type="component" value="Chromosome 1"/>
</dbReference>
<keyword evidence="2" id="KW-1185">Reference proteome</keyword>
<evidence type="ECO:0000313" key="2">
    <source>
        <dbReference type="Proteomes" id="UP001062846"/>
    </source>
</evidence>
<name>A0ACC0PYN7_RHOML</name>
<reference evidence="1" key="1">
    <citation type="submission" date="2022-02" db="EMBL/GenBank/DDBJ databases">
        <title>Plant Genome Project.</title>
        <authorList>
            <person name="Zhang R.-G."/>
        </authorList>
    </citation>
    <scope>NUCLEOTIDE SEQUENCE</scope>
    <source>
        <strain evidence="1">AT1</strain>
    </source>
</reference>
<organism evidence="1 2">
    <name type="scientific">Rhododendron molle</name>
    <name type="common">Chinese azalea</name>
    <name type="synonym">Azalea mollis</name>
    <dbReference type="NCBI Taxonomy" id="49168"/>
    <lineage>
        <taxon>Eukaryota</taxon>
        <taxon>Viridiplantae</taxon>
        <taxon>Streptophyta</taxon>
        <taxon>Embryophyta</taxon>
        <taxon>Tracheophyta</taxon>
        <taxon>Spermatophyta</taxon>
        <taxon>Magnoliopsida</taxon>
        <taxon>eudicotyledons</taxon>
        <taxon>Gunneridae</taxon>
        <taxon>Pentapetalae</taxon>
        <taxon>asterids</taxon>
        <taxon>Ericales</taxon>
        <taxon>Ericaceae</taxon>
        <taxon>Ericoideae</taxon>
        <taxon>Rhodoreae</taxon>
        <taxon>Rhododendron</taxon>
    </lineage>
</organism>
<accession>A0ACC0PYN7</accession>